<evidence type="ECO:0000313" key="3">
    <source>
        <dbReference type="EMBL" id="PKU28889.1"/>
    </source>
</evidence>
<evidence type="ECO:0000313" key="4">
    <source>
        <dbReference type="Proteomes" id="UP000233556"/>
    </source>
</evidence>
<keyword evidence="2" id="KW-0812">Transmembrane</keyword>
<evidence type="ECO:0000256" key="1">
    <source>
        <dbReference type="SAM" id="MobiDB-lite"/>
    </source>
</evidence>
<gene>
    <name evidence="3" type="ORF">llap_20807</name>
</gene>
<name>A0A2I0T527_LIMLA</name>
<dbReference type="PANTHER" id="PTHR40446:SF2">
    <property type="entry name" value="N-ACETYLGLUCOSAMINE-1-PHOSPHODIESTER ALPHA-N-ACETYLGLUCOSAMINIDASE"/>
    <property type="match status" value="1"/>
</dbReference>
<reference evidence="4" key="1">
    <citation type="submission" date="2017-11" db="EMBL/GenBank/DDBJ databases">
        <authorList>
            <person name="Lima N.C."/>
            <person name="Parody-Merino A.M."/>
            <person name="Battley P.F."/>
            <person name="Fidler A.E."/>
            <person name="Prosdocimi F."/>
        </authorList>
    </citation>
    <scope>NUCLEOTIDE SEQUENCE [LARGE SCALE GENOMIC DNA]</scope>
</reference>
<feature type="region of interest" description="Disordered" evidence="1">
    <location>
        <begin position="134"/>
        <end position="159"/>
    </location>
</feature>
<dbReference type="OrthoDB" id="192253at2759"/>
<sequence>MHSGLGPSLAVVLCSYLSEEDVLDRANPFVQLVSGVVWLLRDGEVYVSQSRVAECGDTQTTARERIVRATACGGGGSPRGSRERKAWLSMTSVLALLLVISAVGNVGLLLKARSERQQESGDYLYHPLKEMNGEAGHASTSCETDDAQDQSQALLQSPG</sequence>
<proteinExistence type="predicted"/>
<dbReference type="AlphaFoldDB" id="A0A2I0T527"/>
<keyword evidence="2" id="KW-0472">Membrane</keyword>
<dbReference type="PANTHER" id="PTHR40446">
    <property type="entry name" value="N-ACETYLGLUCOSAMINE-1-PHOSPHODIESTER ALPHA-N-ACETYLGLUCOSAMINIDASE"/>
    <property type="match status" value="1"/>
</dbReference>
<organism evidence="3 4">
    <name type="scientific">Limosa lapponica baueri</name>
    <dbReference type="NCBI Taxonomy" id="1758121"/>
    <lineage>
        <taxon>Eukaryota</taxon>
        <taxon>Metazoa</taxon>
        <taxon>Chordata</taxon>
        <taxon>Craniata</taxon>
        <taxon>Vertebrata</taxon>
        <taxon>Euteleostomi</taxon>
        <taxon>Archelosauria</taxon>
        <taxon>Archosauria</taxon>
        <taxon>Dinosauria</taxon>
        <taxon>Saurischia</taxon>
        <taxon>Theropoda</taxon>
        <taxon>Coelurosauria</taxon>
        <taxon>Aves</taxon>
        <taxon>Neognathae</taxon>
        <taxon>Neoaves</taxon>
        <taxon>Charadriiformes</taxon>
        <taxon>Scolopacidae</taxon>
        <taxon>Limosa</taxon>
    </lineage>
</organism>
<keyword evidence="4" id="KW-1185">Reference proteome</keyword>
<feature type="transmembrane region" description="Helical" evidence="2">
    <location>
        <begin position="86"/>
        <end position="110"/>
    </location>
</feature>
<evidence type="ECO:0000256" key="2">
    <source>
        <dbReference type="SAM" id="Phobius"/>
    </source>
</evidence>
<reference evidence="4" key="2">
    <citation type="submission" date="2017-12" db="EMBL/GenBank/DDBJ databases">
        <title>Genome sequence of the Bar-tailed Godwit (Limosa lapponica baueri).</title>
        <authorList>
            <person name="Lima N.C.B."/>
            <person name="Parody-Merino A.M."/>
            <person name="Battley P.F."/>
            <person name="Fidler A.E."/>
            <person name="Prosdocimi F."/>
        </authorList>
    </citation>
    <scope>NUCLEOTIDE SEQUENCE [LARGE SCALE GENOMIC DNA]</scope>
</reference>
<dbReference type="Proteomes" id="UP000233556">
    <property type="component" value="Unassembled WGS sequence"/>
</dbReference>
<feature type="compositionally biased region" description="Low complexity" evidence="1">
    <location>
        <begin position="149"/>
        <end position="159"/>
    </location>
</feature>
<keyword evidence="2" id="KW-1133">Transmembrane helix</keyword>
<protein>
    <submittedName>
        <fullName evidence="3">Uncharacterized protein</fullName>
    </submittedName>
</protein>
<dbReference type="EMBL" id="KZ518905">
    <property type="protein sequence ID" value="PKU28889.1"/>
    <property type="molecule type" value="Genomic_DNA"/>
</dbReference>
<dbReference type="GO" id="GO:0033299">
    <property type="term" value="P:secretion of lysosomal enzymes"/>
    <property type="evidence" value="ECO:0007669"/>
    <property type="project" value="TreeGrafter"/>
</dbReference>
<accession>A0A2I0T527</accession>